<gene>
    <name evidence="2" type="ORF">BLL52_0448</name>
</gene>
<name>A0A1Q8YJT4_9BURK</name>
<feature type="domain" description="Hemerythrin-like" evidence="1">
    <location>
        <begin position="2"/>
        <end position="91"/>
    </location>
</feature>
<evidence type="ECO:0000313" key="3">
    <source>
        <dbReference type="Proteomes" id="UP000185911"/>
    </source>
</evidence>
<dbReference type="Pfam" id="PF01814">
    <property type="entry name" value="Hemerythrin"/>
    <property type="match status" value="1"/>
</dbReference>
<comment type="caution">
    <text evidence="2">The sequence shown here is derived from an EMBL/GenBank/DDBJ whole genome shotgun (WGS) entry which is preliminary data.</text>
</comment>
<accession>A0A1Q8YJT4</accession>
<dbReference type="AlphaFoldDB" id="A0A1Q8YJT4"/>
<protein>
    <recommendedName>
        <fullName evidence="1">Hemerythrin-like domain-containing protein</fullName>
    </recommendedName>
</protein>
<dbReference type="Proteomes" id="UP000185911">
    <property type="component" value="Unassembled WGS sequence"/>
</dbReference>
<dbReference type="Gene3D" id="1.20.120.520">
    <property type="entry name" value="nmb1532 protein domain like"/>
    <property type="match status" value="1"/>
</dbReference>
<keyword evidence="3" id="KW-1185">Reference proteome</keyword>
<evidence type="ECO:0000259" key="1">
    <source>
        <dbReference type="Pfam" id="PF01814"/>
    </source>
</evidence>
<dbReference type="EMBL" id="MSYM01000005">
    <property type="protein sequence ID" value="OLP08160.1"/>
    <property type="molecule type" value="Genomic_DNA"/>
</dbReference>
<dbReference type="InterPro" id="IPR012312">
    <property type="entry name" value="Hemerythrin-like"/>
</dbReference>
<proteinExistence type="predicted"/>
<organism evidence="2 3">
    <name type="scientific">Rhodoferax antarcticus ANT.BR</name>
    <dbReference type="NCBI Taxonomy" id="1111071"/>
    <lineage>
        <taxon>Bacteria</taxon>
        <taxon>Pseudomonadati</taxon>
        <taxon>Pseudomonadota</taxon>
        <taxon>Betaproteobacteria</taxon>
        <taxon>Burkholderiales</taxon>
        <taxon>Comamonadaceae</taxon>
        <taxon>Rhodoferax</taxon>
    </lineage>
</organism>
<sequence>MDELEGHMFKEEMRRFPMMAQGGNALMQLLVDDMMQEHARHGVDTAAMTARLNALVVPQAQQATPAAVKVGWQAFLVELAKHVAAEDDALFLMFQPVSPA</sequence>
<reference evidence="2 3" key="1">
    <citation type="submission" date="2017-01" db="EMBL/GenBank/DDBJ databases">
        <title>Genome sequence of Rhodoferax antarcticus ANT.BR, a psychrophilic purple nonsulfur bacterium from an Antarctic microbial mat.</title>
        <authorList>
            <person name="Baker J."/>
            <person name="Riester C."/>
            <person name="Skinner B."/>
            <person name="Newell A."/>
            <person name="Swingley W."/>
            <person name="Madigan M."/>
            <person name="Jung D."/>
            <person name="Asao M."/>
            <person name="Chen M."/>
            <person name="Loughlin P."/>
            <person name="Pan H."/>
            <person name="Lin S."/>
            <person name="Li N."/>
            <person name="Shaw J."/>
            <person name="Prado M."/>
            <person name="Sherman C."/>
            <person name="Li X."/>
            <person name="Tang J."/>
            <person name="Blankenship R."/>
            <person name="Zhao T."/>
            <person name="Touchman J."/>
            <person name="Sattley M."/>
        </authorList>
    </citation>
    <scope>NUCLEOTIDE SEQUENCE [LARGE SCALE GENOMIC DNA]</scope>
    <source>
        <strain evidence="2 3">ANT.BR</strain>
    </source>
</reference>
<evidence type="ECO:0000313" key="2">
    <source>
        <dbReference type="EMBL" id="OLP08160.1"/>
    </source>
</evidence>
<dbReference type="STRING" id="81479.RA876_16305"/>